<dbReference type="EMBL" id="ML996565">
    <property type="protein sequence ID" value="KAF2762946.1"/>
    <property type="molecule type" value="Genomic_DNA"/>
</dbReference>
<gene>
    <name evidence="1" type="ORF">EJ05DRAFT_471912</name>
</gene>
<evidence type="ECO:0000313" key="2">
    <source>
        <dbReference type="Proteomes" id="UP000799437"/>
    </source>
</evidence>
<accession>A0A6A6WLC1</accession>
<name>A0A6A6WLC1_9PEZI</name>
<organism evidence="1 2">
    <name type="scientific">Pseudovirgaria hyperparasitica</name>
    <dbReference type="NCBI Taxonomy" id="470096"/>
    <lineage>
        <taxon>Eukaryota</taxon>
        <taxon>Fungi</taxon>
        <taxon>Dikarya</taxon>
        <taxon>Ascomycota</taxon>
        <taxon>Pezizomycotina</taxon>
        <taxon>Dothideomycetes</taxon>
        <taxon>Dothideomycetes incertae sedis</taxon>
        <taxon>Acrospermales</taxon>
        <taxon>Acrospermaceae</taxon>
        <taxon>Pseudovirgaria</taxon>
    </lineage>
</organism>
<reference evidence="1" key="1">
    <citation type="journal article" date="2020" name="Stud. Mycol.">
        <title>101 Dothideomycetes genomes: a test case for predicting lifestyles and emergence of pathogens.</title>
        <authorList>
            <person name="Haridas S."/>
            <person name="Albert R."/>
            <person name="Binder M."/>
            <person name="Bloem J."/>
            <person name="Labutti K."/>
            <person name="Salamov A."/>
            <person name="Andreopoulos B."/>
            <person name="Baker S."/>
            <person name="Barry K."/>
            <person name="Bills G."/>
            <person name="Bluhm B."/>
            <person name="Cannon C."/>
            <person name="Castanera R."/>
            <person name="Culley D."/>
            <person name="Daum C."/>
            <person name="Ezra D."/>
            <person name="Gonzalez J."/>
            <person name="Henrissat B."/>
            <person name="Kuo A."/>
            <person name="Liang C."/>
            <person name="Lipzen A."/>
            <person name="Lutzoni F."/>
            <person name="Magnuson J."/>
            <person name="Mondo S."/>
            <person name="Nolan M."/>
            <person name="Ohm R."/>
            <person name="Pangilinan J."/>
            <person name="Park H.-J."/>
            <person name="Ramirez L."/>
            <person name="Alfaro M."/>
            <person name="Sun H."/>
            <person name="Tritt A."/>
            <person name="Yoshinaga Y."/>
            <person name="Zwiers L.-H."/>
            <person name="Turgeon B."/>
            <person name="Goodwin S."/>
            <person name="Spatafora J."/>
            <person name="Crous P."/>
            <person name="Grigoriev I."/>
        </authorList>
    </citation>
    <scope>NUCLEOTIDE SEQUENCE</scope>
    <source>
        <strain evidence="1">CBS 121739</strain>
    </source>
</reference>
<sequence>MSYTKVPLMAEHNPTFHCPYSTFHTPHSTPPFSFHADHSHALHLGVLAPSLSSTLEDAR</sequence>
<dbReference type="AlphaFoldDB" id="A0A6A6WLC1"/>
<dbReference type="Proteomes" id="UP000799437">
    <property type="component" value="Unassembled WGS sequence"/>
</dbReference>
<evidence type="ECO:0000313" key="1">
    <source>
        <dbReference type="EMBL" id="KAF2762946.1"/>
    </source>
</evidence>
<keyword evidence="2" id="KW-1185">Reference proteome</keyword>
<proteinExistence type="predicted"/>
<protein>
    <submittedName>
        <fullName evidence="1">Uncharacterized protein</fullName>
    </submittedName>
</protein>
<dbReference type="RefSeq" id="XP_033605397.1">
    <property type="nucleotide sequence ID" value="XM_033743067.1"/>
</dbReference>
<dbReference type="GeneID" id="54484121"/>